<dbReference type="Proteomes" id="UP000007809">
    <property type="component" value="Chromosome"/>
</dbReference>
<proteinExistence type="predicted"/>
<feature type="region of interest" description="Disordered" evidence="1">
    <location>
        <begin position="1"/>
        <end position="25"/>
    </location>
</feature>
<dbReference type="GO" id="GO:0016705">
    <property type="term" value="F:oxidoreductase activity, acting on paired donors, with incorporation or reduction of molecular oxygen"/>
    <property type="evidence" value="ECO:0007669"/>
    <property type="project" value="InterPro"/>
</dbReference>
<dbReference type="InterPro" id="IPR011251">
    <property type="entry name" value="Luciferase-like_dom"/>
</dbReference>
<name>F4CT79_PSEUX</name>
<reference evidence="3 4" key="1">
    <citation type="journal article" date="2011" name="J. Bacteriol.">
        <title>Genome sequence of the 1,4-dioxane-degrading Pseudonocardia dioxanivorans strain CB1190.</title>
        <authorList>
            <person name="Sales C.M."/>
            <person name="Mahendra S."/>
            <person name="Grostern A."/>
            <person name="Parales R.E."/>
            <person name="Goodwin L.A."/>
            <person name="Woyke T."/>
            <person name="Nolan M."/>
            <person name="Lapidus A."/>
            <person name="Chertkov O."/>
            <person name="Ovchinnikova G."/>
            <person name="Sczyrba A."/>
            <person name="Alvarez-Cohen L."/>
        </authorList>
    </citation>
    <scope>NUCLEOTIDE SEQUENCE [LARGE SCALE GENOMIC DNA]</scope>
    <source>
        <strain evidence="4">ATCC 55486 / DSM 44775 / JCM 13855 / CB1190</strain>
    </source>
</reference>
<evidence type="ECO:0000259" key="2">
    <source>
        <dbReference type="Pfam" id="PF00296"/>
    </source>
</evidence>
<protein>
    <submittedName>
        <fullName evidence="3">Luciferase-like, subgroup</fullName>
    </submittedName>
</protein>
<dbReference type="Gene3D" id="3.20.20.30">
    <property type="entry name" value="Luciferase-like domain"/>
    <property type="match status" value="1"/>
</dbReference>
<dbReference type="HOGENOM" id="CLU_027853_3_1_11"/>
<sequence length="318" mass="32647">MAARPPAAPSVAAGPSGDGGRHGVSTVRYVPHMRLGYLTHVSGRGAPAETYRDTIAAAVAAEELGFDTFWVAQHHADESAGLLPSPLVLLAAIATATSRIRLGTGVVAAPLEDPLRLAEDAAVVDTLSGGRLELGVGTGTDAAAAAAFGRDHGARHDETLAVLDRVRTVLRGPRLVPAAPGVAQRLWWATGSGVAIDEAAARGIGVLTGRPADVAGSPVAADLARYWSRAAGSPRVAVSRLVPAGEDPAVTVARLRRDPALHWATELVVQTSPPAVRLTGHITTMRAIADVVAPVLTPGRAARARGTATQRRTLTTTA</sequence>
<dbReference type="PANTHER" id="PTHR30137:SF15">
    <property type="entry name" value="BLL6902 PROTEIN"/>
    <property type="match status" value="1"/>
</dbReference>
<dbReference type="InterPro" id="IPR036661">
    <property type="entry name" value="Luciferase-like_sf"/>
</dbReference>
<dbReference type="AlphaFoldDB" id="F4CT79"/>
<evidence type="ECO:0000313" key="4">
    <source>
        <dbReference type="Proteomes" id="UP000007809"/>
    </source>
</evidence>
<dbReference type="Pfam" id="PF00296">
    <property type="entry name" value="Bac_luciferase"/>
    <property type="match status" value="1"/>
</dbReference>
<dbReference type="InterPro" id="IPR050766">
    <property type="entry name" value="Bact_Lucif_Oxidored"/>
</dbReference>
<dbReference type="KEGG" id="pdx:Psed_4134"/>
<organism evidence="3 4">
    <name type="scientific">Pseudonocardia dioxanivorans (strain ATCC 55486 / DSM 44775 / JCM 13855 / CB1190)</name>
    <dbReference type="NCBI Taxonomy" id="675635"/>
    <lineage>
        <taxon>Bacteria</taxon>
        <taxon>Bacillati</taxon>
        <taxon>Actinomycetota</taxon>
        <taxon>Actinomycetes</taxon>
        <taxon>Pseudonocardiales</taxon>
        <taxon>Pseudonocardiaceae</taxon>
        <taxon>Pseudonocardia</taxon>
    </lineage>
</organism>
<dbReference type="SUPFAM" id="SSF51679">
    <property type="entry name" value="Bacterial luciferase-like"/>
    <property type="match status" value="1"/>
</dbReference>
<keyword evidence="4" id="KW-1185">Reference proteome</keyword>
<feature type="domain" description="Luciferase-like" evidence="2">
    <location>
        <begin position="39"/>
        <end position="277"/>
    </location>
</feature>
<gene>
    <name evidence="3" type="ordered locus">Psed_4134</name>
</gene>
<feature type="compositionally biased region" description="Low complexity" evidence="1">
    <location>
        <begin position="1"/>
        <end position="15"/>
    </location>
</feature>
<evidence type="ECO:0000256" key="1">
    <source>
        <dbReference type="SAM" id="MobiDB-lite"/>
    </source>
</evidence>
<accession>F4CT79</accession>
<evidence type="ECO:0000313" key="3">
    <source>
        <dbReference type="EMBL" id="AEA26297.1"/>
    </source>
</evidence>
<dbReference type="EMBL" id="CP002593">
    <property type="protein sequence ID" value="AEA26297.1"/>
    <property type="molecule type" value="Genomic_DNA"/>
</dbReference>
<dbReference type="eggNOG" id="COG2141">
    <property type="taxonomic scope" value="Bacteria"/>
</dbReference>
<dbReference type="PANTHER" id="PTHR30137">
    <property type="entry name" value="LUCIFERASE-LIKE MONOOXYGENASE"/>
    <property type="match status" value="1"/>
</dbReference>
<dbReference type="STRING" id="675635.Psed_4134"/>
<dbReference type="GO" id="GO:0005829">
    <property type="term" value="C:cytosol"/>
    <property type="evidence" value="ECO:0007669"/>
    <property type="project" value="TreeGrafter"/>
</dbReference>